<sequence length="110" mass="12814">MKKGLTDVSPFVYSTYKKSTESNMNIQDLTEIFINFHDENYEVDATLDRIEDVIDREDVHGVMLPFSQGVSIFIEKVDNTDLTIAEYEAFVVEKLEEEFNDEIGEIEFIY</sequence>
<name>Q6WI54_BPKVM</name>
<dbReference type="OrthoDB" id="27012at10239"/>
<organismHost>
    <name type="scientific">Vibrio parahaemolyticus</name>
    <dbReference type="NCBI Taxonomy" id="670"/>
</organismHost>
<gene>
    <name evidence="1" type="ORF">KVP40.0098</name>
</gene>
<evidence type="ECO:0000313" key="2">
    <source>
        <dbReference type="Proteomes" id="UP000001785"/>
    </source>
</evidence>
<dbReference type="RefSeq" id="NP_899346.1">
    <property type="nucleotide sequence ID" value="NC_005083.2"/>
</dbReference>
<dbReference type="Proteomes" id="UP000001785">
    <property type="component" value="Segment"/>
</dbReference>
<dbReference type="EMBL" id="AY283928">
    <property type="protein sequence ID" value="AAQ64169.1"/>
    <property type="molecule type" value="Genomic_DNA"/>
</dbReference>
<dbReference type="GeneID" id="2545923"/>
<organism evidence="1 2">
    <name type="scientific">Vibrio phage KVP40 (isolate Vibrio parahaemolyticus/Japan/Matsuzaki/1991)</name>
    <name type="common">KVP40</name>
    <name type="synonym">Bacteriophage KVP40</name>
    <dbReference type="NCBI Taxonomy" id="75320"/>
    <lineage>
        <taxon>Viruses</taxon>
        <taxon>Duplodnaviria</taxon>
        <taxon>Heunggongvirae</taxon>
        <taxon>Uroviricota</taxon>
        <taxon>Caudoviricetes</taxon>
        <taxon>Pantevenvirales</taxon>
        <taxon>Straboviridae</taxon>
        <taxon>Schizotequatrovirus</taxon>
        <taxon>Schizotequatrovirus KVP40</taxon>
    </lineage>
</organism>
<reference evidence="1 2" key="1">
    <citation type="journal article" date="2003" name="J. Bacteriol.">
        <title>Complete genome sequence of the broad-host-range vibriophage KVP40: comparative genomics of a T4-related bacteriophage.</title>
        <authorList>
            <person name="Miller E."/>
            <person name="Heidelberg J."/>
            <person name="Eisen J."/>
            <person name="Nelson W."/>
            <person name="Durkin A."/>
            <person name="Ciecko A."/>
            <person name="Feldblyum T."/>
            <person name="White O."/>
            <person name="Paulsen I."/>
            <person name="Nierman W."/>
            <person name="Lee J."/>
            <person name="Szczypinski B."/>
            <person name="Fraser C."/>
        </authorList>
    </citation>
    <scope>NUCLEOTIDE SEQUENCE</scope>
    <source>
        <strain evidence="2">Isolate Vibrio parahaemolyticus/Japan/Matsuzaki /1991</strain>
    </source>
</reference>
<protein>
    <submittedName>
        <fullName evidence="1">Uncharacterized protein</fullName>
    </submittedName>
</protein>
<proteinExistence type="predicted"/>
<keyword evidence="2" id="KW-1185">Reference proteome</keyword>
<dbReference type="KEGG" id="vg:2545923"/>
<evidence type="ECO:0000313" key="1">
    <source>
        <dbReference type="EMBL" id="AAQ64169.1"/>
    </source>
</evidence>
<accession>Q6WI54</accession>